<accession>A0A543NIX7</accession>
<proteinExistence type="predicted"/>
<dbReference type="Proteomes" id="UP000317422">
    <property type="component" value="Unassembled WGS sequence"/>
</dbReference>
<dbReference type="OrthoDB" id="3431310at2"/>
<keyword evidence="1" id="KW-1133">Transmembrane helix</keyword>
<keyword evidence="1" id="KW-0472">Membrane</keyword>
<evidence type="ECO:0000313" key="3">
    <source>
        <dbReference type="Proteomes" id="UP000317422"/>
    </source>
</evidence>
<feature type="transmembrane region" description="Helical" evidence="1">
    <location>
        <begin position="107"/>
        <end position="126"/>
    </location>
</feature>
<name>A0A543NIX7_9ACTN</name>
<keyword evidence="3" id="KW-1185">Reference proteome</keyword>
<evidence type="ECO:0000313" key="2">
    <source>
        <dbReference type="EMBL" id="TQN31704.1"/>
    </source>
</evidence>
<comment type="caution">
    <text evidence="2">The sequence shown here is derived from an EMBL/GenBank/DDBJ whole genome shotgun (WGS) entry which is preliminary data.</text>
</comment>
<dbReference type="AlphaFoldDB" id="A0A543NIX7"/>
<organism evidence="2 3">
    <name type="scientific">Haloactinospora alba</name>
    <dbReference type="NCBI Taxonomy" id="405555"/>
    <lineage>
        <taxon>Bacteria</taxon>
        <taxon>Bacillati</taxon>
        <taxon>Actinomycetota</taxon>
        <taxon>Actinomycetes</taxon>
        <taxon>Streptosporangiales</taxon>
        <taxon>Nocardiopsidaceae</taxon>
        <taxon>Haloactinospora</taxon>
    </lineage>
</organism>
<protein>
    <submittedName>
        <fullName evidence="2">Uncharacterized protein</fullName>
    </submittedName>
</protein>
<evidence type="ECO:0000256" key="1">
    <source>
        <dbReference type="SAM" id="Phobius"/>
    </source>
</evidence>
<dbReference type="EMBL" id="VFQC01000001">
    <property type="protein sequence ID" value="TQN31704.1"/>
    <property type="molecule type" value="Genomic_DNA"/>
</dbReference>
<gene>
    <name evidence="2" type="ORF">FHX37_1624</name>
</gene>
<reference evidence="2 3" key="1">
    <citation type="submission" date="2019-06" db="EMBL/GenBank/DDBJ databases">
        <title>Sequencing the genomes of 1000 actinobacteria strains.</title>
        <authorList>
            <person name="Klenk H.-P."/>
        </authorList>
    </citation>
    <scope>NUCLEOTIDE SEQUENCE [LARGE SCALE GENOMIC DNA]</scope>
    <source>
        <strain evidence="2 3">DSM 45015</strain>
    </source>
</reference>
<keyword evidence="1" id="KW-0812">Transmembrane</keyword>
<feature type="transmembrane region" description="Helical" evidence="1">
    <location>
        <begin position="43"/>
        <end position="62"/>
    </location>
</feature>
<sequence>MRHFVGFIVGLLFVPLILAGSGWALPRLREVGEGAGTFLTSPAPVAVVVLSGVAFLVALAVGMPRLTPLLPSITGLGLAGLTAAHEMRPELIRNVPELPGVEGARSLLELGLYLPLALALVVPLFFPHRWRGELGAGIDEEEYFHGLYDEDYEQPDDAEDRGGSRRR</sequence>